<dbReference type="PANTHER" id="PTHR48007">
    <property type="entry name" value="LEUCINE-RICH REPEAT RECEPTOR-LIKE PROTEIN KINASE PXC1"/>
    <property type="match status" value="1"/>
</dbReference>
<reference evidence="12" key="2">
    <citation type="submission" date="2025-08" db="UniProtKB">
        <authorList>
            <consortium name="RefSeq"/>
        </authorList>
    </citation>
    <scope>IDENTIFICATION</scope>
    <source>
        <tissue evidence="12">Leaf</tissue>
    </source>
</reference>
<dbReference type="Gene3D" id="3.80.10.10">
    <property type="entry name" value="Ribonuclease Inhibitor"/>
    <property type="match status" value="2"/>
</dbReference>
<name>A0ABM3RNT4_SPIOL</name>
<keyword evidence="9" id="KW-0732">Signal</keyword>
<gene>
    <name evidence="12" type="primary">LOC110783898</name>
</gene>
<feature type="transmembrane region" description="Helical" evidence="8">
    <location>
        <begin position="273"/>
        <end position="295"/>
    </location>
</feature>
<dbReference type="SUPFAM" id="SSF52058">
    <property type="entry name" value="L domain-like"/>
    <property type="match status" value="1"/>
</dbReference>
<proteinExistence type="predicted"/>
<dbReference type="InterPro" id="IPR001245">
    <property type="entry name" value="Ser-Thr/Tyr_kinase_cat_dom"/>
</dbReference>
<keyword evidence="2" id="KW-0433">Leucine-rich repeat</keyword>
<evidence type="ECO:0000313" key="12">
    <source>
        <dbReference type="RefSeq" id="XP_056697280.1"/>
    </source>
</evidence>
<dbReference type="GeneID" id="110783898"/>
<dbReference type="Gene3D" id="3.30.200.20">
    <property type="entry name" value="Phosphorylase Kinase, domain 1"/>
    <property type="match status" value="1"/>
</dbReference>
<dbReference type="Proteomes" id="UP000813463">
    <property type="component" value="Chromosome 1"/>
</dbReference>
<dbReference type="PROSITE" id="PS50011">
    <property type="entry name" value="PROTEIN_KINASE_DOM"/>
    <property type="match status" value="1"/>
</dbReference>
<feature type="region of interest" description="Disordered" evidence="7">
    <location>
        <begin position="657"/>
        <end position="698"/>
    </location>
</feature>
<dbReference type="InterPro" id="IPR000719">
    <property type="entry name" value="Prot_kinase_dom"/>
</dbReference>
<feature type="compositionally biased region" description="Polar residues" evidence="7">
    <location>
        <begin position="308"/>
        <end position="318"/>
    </location>
</feature>
<dbReference type="InterPro" id="IPR046959">
    <property type="entry name" value="PRK1-6/SRF4-like"/>
</dbReference>
<dbReference type="SUPFAM" id="SSF56112">
    <property type="entry name" value="Protein kinase-like (PK-like)"/>
    <property type="match status" value="1"/>
</dbReference>
<feature type="domain" description="Protein kinase" evidence="10">
    <location>
        <begin position="379"/>
        <end position="655"/>
    </location>
</feature>
<feature type="compositionally biased region" description="Gly residues" evidence="7">
    <location>
        <begin position="342"/>
        <end position="353"/>
    </location>
</feature>
<feature type="chain" id="PRO_5047198693" evidence="9">
    <location>
        <begin position="29"/>
        <end position="698"/>
    </location>
</feature>
<accession>A0ABM3RNT4</accession>
<keyword evidence="11" id="KW-1185">Reference proteome</keyword>
<evidence type="ECO:0000313" key="11">
    <source>
        <dbReference type="Proteomes" id="UP000813463"/>
    </source>
</evidence>
<protein>
    <submittedName>
        <fullName evidence="12">Pollen receptor-like kinase 1 isoform X1</fullName>
    </submittedName>
</protein>
<dbReference type="InterPro" id="IPR013210">
    <property type="entry name" value="LRR_N_plant-typ"/>
</dbReference>
<organism evidence="11 12">
    <name type="scientific">Spinacia oleracea</name>
    <name type="common">Spinach</name>
    <dbReference type="NCBI Taxonomy" id="3562"/>
    <lineage>
        <taxon>Eukaryota</taxon>
        <taxon>Viridiplantae</taxon>
        <taxon>Streptophyta</taxon>
        <taxon>Embryophyta</taxon>
        <taxon>Tracheophyta</taxon>
        <taxon>Spermatophyta</taxon>
        <taxon>Magnoliopsida</taxon>
        <taxon>eudicotyledons</taxon>
        <taxon>Gunneridae</taxon>
        <taxon>Pentapetalae</taxon>
        <taxon>Caryophyllales</taxon>
        <taxon>Chenopodiaceae</taxon>
        <taxon>Chenopodioideae</taxon>
        <taxon>Anserineae</taxon>
        <taxon>Spinacia</taxon>
    </lineage>
</organism>
<sequence length="698" mass="77358">MASLQNKPRHDLVFLFIFLHIAISYSAASSLDDANALLRLKETLKDESDSLSSWDIVSPCSGTKNNWVGVICSRAGNIWGLRLENMGLSGSIDVDSLSRLSKLRSVSFMNNSFSGRMPDFRKLTMLKALFLSKNKFEGAIPQDAFKGMRRLRKIHLDSNNFSGEIPNSLVPLSKLVELTLEGNQFQGLIPDLTSSRSLKLFNVSNNQLHGPVPVGLSKFDPKAFSGNKELCGPPLDTCTSPPSDKKIDTPQQTPSSPTMLGPSNTKKGSSIPILAIAIGLGMAVVLAILLIVMVLRNNRSDRNHAYDDNNNTNHNIRPSSSTSSVPRKSGMTEHSEEEGITMVGGGSGGGGGRNSKSDSGKLTFVRDDRERFDLPDLLKASAEVLGSGCFGSSYKATLNNGSTVVVKRFKQMNNVGREEFQEHMRRLGRLSHPNLLPLVAYYYRKEEKLFINDPVERGSLAVLLHGTLWITSKDMGQTRGKPTLDWPTRLKVIKGVARGLSYLYKELACLVAPHGHLKSSNVLLDNSFEPLLGDYALIPLINQENVQDMMIAYKSPEYFSNGRITKKTDVWSLGILIIEVLTGKFPASYLQQGSEVDMTIWVRSVINDGYDKTMGQTKNSEGEMQKLLNIGMACCERNVDKRLDVKEACAKIEEIRERERERERERDNDDEFYSTCASTEPDVRSSRGTSDDFNVIIN</sequence>
<dbReference type="RefSeq" id="XP_056697280.1">
    <property type="nucleotide sequence ID" value="XM_056841302.1"/>
</dbReference>
<dbReference type="PANTHER" id="PTHR48007:SF67">
    <property type="entry name" value="POLLEN RECEPTOR-LIKE KINASE 1"/>
    <property type="match status" value="1"/>
</dbReference>
<feature type="compositionally biased region" description="Basic and acidic residues" evidence="7">
    <location>
        <begin position="657"/>
        <end position="667"/>
    </location>
</feature>
<feature type="signal peptide" evidence="9">
    <location>
        <begin position="1"/>
        <end position="28"/>
    </location>
</feature>
<feature type="region of interest" description="Disordered" evidence="7">
    <location>
        <begin position="230"/>
        <end position="266"/>
    </location>
</feature>
<evidence type="ECO:0000256" key="4">
    <source>
        <dbReference type="ARBA" id="ARBA00022737"/>
    </source>
</evidence>
<keyword evidence="4" id="KW-0677">Repeat</keyword>
<evidence type="ECO:0000256" key="9">
    <source>
        <dbReference type="SAM" id="SignalP"/>
    </source>
</evidence>
<evidence type="ECO:0000256" key="7">
    <source>
        <dbReference type="SAM" id="MobiDB-lite"/>
    </source>
</evidence>
<comment type="subcellular location">
    <subcellularLocation>
        <location evidence="1">Membrane</location>
    </subcellularLocation>
</comment>
<keyword evidence="5 8" id="KW-1133">Transmembrane helix</keyword>
<evidence type="ECO:0000256" key="1">
    <source>
        <dbReference type="ARBA" id="ARBA00004370"/>
    </source>
</evidence>
<keyword evidence="3 8" id="KW-0812">Transmembrane</keyword>
<evidence type="ECO:0000259" key="10">
    <source>
        <dbReference type="PROSITE" id="PS50011"/>
    </source>
</evidence>
<dbReference type="Gene3D" id="1.10.510.10">
    <property type="entry name" value="Transferase(Phosphotransferase) domain 1"/>
    <property type="match status" value="1"/>
</dbReference>
<dbReference type="InterPro" id="IPR011009">
    <property type="entry name" value="Kinase-like_dom_sf"/>
</dbReference>
<feature type="region of interest" description="Disordered" evidence="7">
    <location>
        <begin position="303"/>
        <end position="361"/>
    </location>
</feature>
<reference evidence="11" key="1">
    <citation type="journal article" date="2021" name="Nat. Commun.">
        <title>Genomic analyses provide insights into spinach domestication and the genetic basis of agronomic traits.</title>
        <authorList>
            <person name="Cai X."/>
            <person name="Sun X."/>
            <person name="Xu C."/>
            <person name="Sun H."/>
            <person name="Wang X."/>
            <person name="Ge C."/>
            <person name="Zhang Z."/>
            <person name="Wang Q."/>
            <person name="Fei Z."/>
            <person name="Jiao C."/>
            <person name="Wang Q."/>
        </authorList>
    </citation>
    <scope>NUCLEOTIDE SEQUENCE [LARGE SCALE GENOMIC DNA]</scope>
    <source>
        <strain evidence="11">cv. Varoflay</strain>
    </source>
</reference>
<dbReference type="InterPro" id="IPR001611">
    <property type="entry name" value="Leu-rich_rpt"/>
</dbReference>
<dbReference type="InterPro" id="IPR032675">
    <property type="entry name" value="LRR_dom_sf"/>
</dbReference>
<evidence type="ECO:0000256" key="8">
    <source>
        <dbReference type="SAM" id="Phobius"/>
    </source>
</evidence>
<feature type="compositionally biased region" description="Polar residues" evidence="7">
    <location>
        <begin position="686"/>
        <end position="698"/>
    </location>
</feature>
<dbReference type="Pfam" id="PF13855">
    <property type="entry name" value="LRR_8"/>
    <property type="match status" value="1"/>
</dbReference>
<evidence type="ECO:0000256" key="5">
    <source>
        <dbReference type="ARBA" id="ARBA00022989"/>
    </source>
</evidence>
<dbReference type="Pfam" id="PF08263">
    <property type="entry name" value="LRRNT_2"/>
    <property type="match status" value="1"/>
</dbReference>
<evidence type="ECO:0000256" key="2">
    <source>
        <dbReference type="ARBA" id="ARBA00022614"/>
    </source>
</evidence>
<feature type="compositionally biased region" description="Polar residues" evidence="7">
    <location>
        <begin position="249"/>
        <end position="266"/>
    </location>
</feature>
<keyword evidence="6 8" id="KW-0472">Membrane</keyword>
<dbReference type="Pfam" id="PF07714">
    <property type="entry name" value="PK_Tyr_Ser-Thr"/>
    <property type="match status" value="1"/>
</dbReference>
<evidence type="ECO:0000256" key="3">
    <source>
        <dbReference type="ARBA" id="ARBA00022692"/>
    </source>
</evidence>
<evidence type="ECO:0000256" key="6">
    <source>
        <dbReference type="ARBA" id="ARBA00023136"/>
    </source>
</evidence>